<evidence type="ECO:0000256" key="4">
    <source>
        <dbReference type="ARBA" id="ARBA00023295"/>
    </source>
</evidence>
<dbReference type="Gene3D" id="2.60.120.560">
    <property type="entry name" value="Exo-inulinase, domain 1"/>
    <property type="match status" value="1"/>
</dbReference>
<dbReference type="EMBL" id="DXFA01000185">
    <property type="protein sequence ID" value="HIX49577.1"/>
    <property type="molecule type" value="Genomic_DNA"/>
</dbReference>
<dbReference type="Proteomes" id="UP000824243">
    <property type="component" value="Unassembled WGS sequence"/>
</dbReference>
<dbReference type="CDD" id="cd08996">
    <property type="entry name" value="GH32_FFase"/>
    <property type="match status" value="1"/>
</dbReference>
<gene>
    <name evidence="8" type="ORF">H9981_11310</name>
</gene>
<dbReference type="InterPro" id="IPR013320">
    <property type="entry name" value="ConA-like_dom_sf"/>
</dbReference>
<evidence type="ECO:0000256" key="3">
    <source>
        <dbReference type="ARBA" id="ARBA00022801"/>
    </source>
</evidence>
<dbReference type="Gene3D" id="2.115.10.20">
    <property type="entry name" value="Glycosyl hydrolase domain, family 43"/>
    <property type="match status" value="1"/>
</dbReference>
<comment type="caution">
    <text evidence="8">The sequence shown here is derived from an EMBL/GenBank/DDBJ whole genome shotgun (WGS) entry which is preliminary data.</text>
</comment>
<accession>A0A9D1W0F9</accession>
<evidence type="ECO:0000313" key="9">
    <source>
        <dbReference type="Proteomes" id="UP000824243"/>
    </source>
</evidence>
<evidence type="ECO:0000256" key="2">
    <source>
        <dbReference type="ARBA" id="ARBA00012758"/>
    </source>
</evidence>
<reference evidence="8" key="2">
    <citation type="submission" date="2021-04" db="EMBL/GenBank/DDBJ databases">
        <authorList>
            <person name="Gilroy R."/>
        </authorList>
    </citation>
    <scope>NUCLEOTIDE SEQUENCE</scope>
    <source>
        <strain evidence="8">ChiSjej5B23-15282</strain>
    </source>
</reference>
<evidence type="ECO:0000256" key="5">
    <source>
        <dbReference type="RuleBase" id="RU362110"/>
    </source>
</evidence>
<dbReference type="InterPro" id="IPR051214">
    <property type="entry name" value="GH32_Enzymes"/>
</dbReference>
<evidence type="ECO:0000313" key="8">
    <source>
        <dbReference type="EMBL" id="HIX49577.1"/>
    </source>
</evidence>
<dbReference type="Pfam" id="PF00251">
    <property type="entry name" value="Glyco_hydro_32N"/>
    <property type="match status" value="1"/>
</dbReference>
<dbReference type="PANTHER" id="PTHR43101">
    <property type="entry name" value="BETA-FRUCTOSIDASE"/>
    <property type="match status" value="1"/>
</dbReference>
<dbReference type="AlphaFoldDB" id="A0A9D1W0F9"/>
<dbReference type="InterPro" id="IPR001362">
    <property type="entry name" value="Glyco_hydro_32"/>
</dbReference>
<dbReference type="Pfam" id="PF08244">
    <property type="entry name" value="Glyco_hydro_32C"/>
    <property type="match status" value="1"/>
</dbReference>
<dbReference type="PANTHER" id="PTHR43101:SF1">
    <property type="entry name" value="BETA-FRUCTOSIDASE"/>
    <property type="match status" value="1"/>
</dbReference>
<name>A0A9D1W0F9_9FIRM</name>
<sequence length="458" mass="52461">MKRQRLHLKAPDNWVNDPNGFIYYKGYYHLFYQYFPYGPRWGTMHWGHAVSRDLVTWEHRGIALYPTVREDRNGCFSGSAIEQDGKLYLVYTGVRYEVVNPEDPHTCLDEQFESAQLMITSEDGFHFDNENGKTVIIPPVTDKEIGDRTHTRDPKIWRGTDAWYLVLGSTVEEKYGELLFFRSEDLRTWTYVNKAWKGPEYGWMWECPDFFETEGGAVLMVSPMGLLKNGEKEKNQAVCFPVGFEESACRMDIPDEYQFTDYGMDLYAPQTTVDAEGRRVMEAWIRMPKPTEAGWIGMFCSPRVVERRGEHIYFRMHPNIRAACSEEITDPAEASPDGYMAVFELEDGEQADIGGLLITRDGNRIRADRTAVYPSFEGAHLISETPELKDGCRLEVLADDSLVEIYINDGEYVISNAVYGIGKTVKVSGGKTVRLYTMKADKENNEGMEGKSSEESYE</sequence>
<proteinExistence type="inferred from homology"/>
<dbReference type="SUPFAM" id="SSF49899">
    <property type="entry name" value="Concanavalin A-like lectins/glucanases"/>
    <property type="match status" value="1"/>
</dbReference>
<evidence type="ECO:0000259" key="6">
    <source>
        <dbReference type="Pfam" id="PF00251"/>
    </source>
</evidence>
<dbReference type="GO" id="GO:0005975">
    <property type="term" value="P:carbohydrate metabolic process"/>
    <property type="evidence" value="ECO:0007669"/>
    <property type="project" value="InterPro"/>
</dbReference>
<keyword evidence="3 5" id="KW-0378">Hydrolase</keyword>
<dbReference type="InterPro" id="IPR013189">
    <property type="entry name" value="Glyco_hydro_32_C"/>
</dbReference>
<dbReference type="EC" id="3.2.1.26" evidence="2"/>
<dbReference type="GO" id="GO:0004564">
    <property type="term" value="F:beta-fructofuranosidase activity"/>
    <property type="evidence" value="ECO:0007669"/>
    <property type="project" value="UniProtKB-EC"/>
</dbReference>
<evidence type="ECO:0000259" key="7">
    <source>
        <dbReference type="Pfam" id="PF08244"/>
    </source>
</evidence>
<feature type="domain" description="Glycosyl hydrolase family 32 N-terminal" evidence="6">
    <location>
        <begin position="7"/>
        <end position="308"/>
    </location>
</feature>
<dbReference type="InterPro" id="IPR013148">
    <property type="entry name" value="Glyco_hydro_32_N"/>
</dbReference>
<comment type="similarity">
    <text evidence="1 5">Belongs to the glycosyl hydrolase 32 family.</text>
</comment>
<organism evidence="8 9">
    <name type="scientific">Candidatus Mediterraneibacter caccavium</name>
    <dbReference type="NCBI Taxonomy" id="2838661"/>
    <lineage>
        <taxon>Bacteria</taxon>
        <taxon>Bacillati</taxon>
        <taxon>Bacillota</taxon>
        <taxon>Clostridia</taxon>
        <taxon>Lachnospirales</taxon>
        <taxon>Lachnospiraceae</taxon>
        <taxon>Mediterraneibacter</taxon>
    </lineage>
</organism>
<dbReference type="SUPFAM" id="SSF75005">
    <property type="entry name" value="Arabinanase/levansucrase/invertase"/>
    <property type="match status" value="1"/>
</dbReference>
<keyword evidence="4 5" id="KW-0326">Glycosidase</keyword>
<protein>
    <recommendedName>
        <fullName evidence="2">beta-fructofuranosidase</fullName>
        <ecNumber evidence="2">3.2.1.26</ecNumber>
    </recommendedName>
</protein>
<dbReference type="InterPro" id="IPR023296">
    <property type="entry name" value="Glyco_hydro_beta-prop_sf"/>
</dbReference>
<feature type="domain" description="Glycosyl hydrolase family 32 C-terminal" evidence="7">
    <location>
        <begin position="362"/>
        <end position="420"/>
    </location>
</feature>
<reference evidence="8" key="1">
    <citation type="journal article" date="2021" name="PeerJ">
        <title>Extensive microbial diversity within the chicken gut microbiome revealed by metagenomics and culture.</title>
        <authorList>
            <person name="Gilroy R."/>
            <person name="Ravi A."/>
            <person name="Getino M."/>
            <person name="Pursley I."/>
            <person name="Horton D.L."/>
            <person name="Alikhan N.F."/>
            <person name="Baker D."/>
            <person name="Gharbi K."/>
            <person name="Hall N."/>
            <person name="Watson M."/>
            <person name="Adriaenssens E.M."/>
            <person name="Foster-Nyarko E."/>
            <person name="Jarju S."/>
            <person name="Secka A."/>
            <person name="Antonio M."/>
            <person name="Oren A."/>
            <person name="Chaudhuri R.R."/>
            <person name="La Ragione R."/>
            <person name="Hildebrand F."/>
            <person name="Pallen M.J."/>
        </authorList>
    </citation>
    <scope>NUCLEOTIDE SEQUENCE</scope>
    <source>
        <strain evidence="8">ChiSjej5B23-15282</strain>
    </source>
</reference>
<dbReference type="SMART" id="SM00640">
    <property type="entry name" value="Glyco_32"/>
    <property type="match status" value="1"/>
</dbReference>
<evidence type="ECO:0000256" key="1">
    <source>
        <dbReference type="ARBA" id="ARBA00009902"/>
    </source>
</evidence>